<keyword evidence="15" id="KW-0472">Membrane</keyword>
<dbReference type="PIRSF" id="PIRSF038895">
    <property type="entry name" value="FPGS"/>
    <property type="match status" value="1"/>
</dbReference>
<keyword evidence="11" id="KW-0999">Mitochondrion inner membrane</keyword>
<evidence type="ECO:0000256" key="14">
    <source>
        <dbReference type="ARBA" id="ARBA00023128"/>
    </source>
</evidence>
<gene>
    <name evidence="20" type="ORF">ACAOBT_LOCUS10287</name>
</gene>
<dbReference type="EMBL" id="CAKOFQ010006803">
    <property type="protein sequence ID" value="CAH1972952.1"/>
    <property type="molecule type" value="Genomic_DNA"/>
</dbReference>
<evidence type="ECO:0000256" key="8">
    <source>
        <dbReference type="ARBA" id="ARBA00022598"/>
    </source>
</evidence>
<keyword evidence="12 18" id="KW-0067">ATP-binding</keyword>
<name>A0A9P0KEB3_ACAOB</name>
<dbReference type="InterPro" id="IPR018109">
    <property type="entry name" value="Folylpolyglutamate_synth_CS"/>
</dbReference>
<dbReference type="PANTHER" id="PTHR11136">
    <property type="entry name" value="FOLYLPOLYGLUTAMATE SYNTHASE-RELATED"/>
    <property type="match status" value="1"/>
</dbReference>
<dbReference type="InterPro" id="IPR023600">
    <property type="entry name" value="Folylpolyglutamate_synth_euk"/>
</dbReference>
<evidence type="ECO:0000256" key="10">
    <source>
        <dbReference type="ARBA" id="ARBA00022741"/>
    </source>
</evidence>
<dbReference type="PANTHER" id="PTHR11136:SF5">
    <property type="entry name" value="FOLYLPOLYGLUTAMATE SYNTHASE, MITOCHONDRIAL"/>
    <property type="match status" value="1"/>
</dbReference>
<reference evidence="20" key="1">
    <citation type="submission" date="2022-03" db="EMBL/GenBank/DDBJ databases">
        <authorList>
            <person name="Sayadi A."/>
        </authorList>
    </citation>
    <scope>NUCLEOTIDE SEQUENCE</scope>
</reference>
<dbReference type="Gene3D" id="3.40.1190.10">
    <property type="entry name" value="Mur-like, catalytic domain"/>
    <property type="match status" value="1"/>
</dbReference>
<keyword evidence="6" id="KW-0963">Cytoplasm</keyword>
<feature type="binding site" evidence="18">
    <location>
        <position position="323"/>
    </location>
    <ligand>
        <name>ATP</name>
        <dbReference type="ChEBI" id="CHEBI:30616"/>
    </ligand>
</feature>
<comment type="catalytic activity">
    <reaction evidence="16 17">
        <text>(6S)-5,6,7,8-tetrahydrofolyl-(gamma-L-Glu)(n) + L-glutamate + ATP = (6S)-5,6,7,8-tetrahydrofolyl-(gamma-L-Glu)(n+1) + ADP + phosphate + H(+)</text>
        <dbReference type="Rhea" id="RHEA:10580"/>
        <dbReference type="Rhea" id="RHEA-COMP:14738"/>
        <dbReference type="Rhea" id="RHEA-COMP:14740"/>
        <dbReference type="ChEBI" id="CHEBI:15378"/>
        <dbReference type="ChEBI" id="CHEBI:29985"/>
        <dbReference type="ChEBI" id="CHEBI:30616"/>
        <dbReference type="ChEBI" id="CHEBI:43474"/>
        <dbReference type="ChEBI" id="CHEBI:141005"/>
        <dbReference type="ChEBI" id="CHEBI:456216"/>
        <dbReference type="EC" id="6.3.2.17"/>
    </reaction>
</comment>
<comment type="pathway">
    <text evidence="4 17">Cofactor biosynthesis; tetrahydrofolylpolyglutamate biosynthesis.</text>
</comment>
<keyword evidence="7 17" id="KW-0554">One-carbon metabolism</keyword>
<evidence type="ECO:0000256" key="3">
    <source>
        <dbReference type="ARBA" id="ARBA00004496"/>
    </source>
</evidence>
<evidence type="ECO:0000256" key="2">
    <source>
        <dbReference type="ARBA" id="ARBA00004305"/>
    </source>
</evidence>
<comment type="function">
    <text evidence="17">Catalyzes conversion of folates to polyglutamate derivatives allowing concentration of folate compounds in the cell and the intracellular retention of these cofactors, which are important substrates for most of the folate-dependent enzymes that are involved in one-carbon transfer reactions involved in purine, pyrimidine and amino acid synthesis.</text>
</comment>
<evidence type="ECO:0000313" key="21">
    <source>
        <dbReference type="Proteomes" id="UP001152888"/>
    </source>
</evidence>
<dbReference type="PROSITE" id="PS01011">
    <property type="entry name" value="FOLYLPOLYGLU_SYNT_1"/>
    <property type="match status" value="1"/>
</dbReference>
<proteinExistence type="inferred from homology"/>
<feature type="binding site" evidence="19">
    <location>
        <position position="113"/>
    </location>
    <ligand>
        <name>Mg(2+)</name>
        <dbReference type="ChEBI" id="CHEBI:18420"/>
        <label>1</label>
    </ligand>
</feature>
<feature type="binding site" evidence="18">
    <location>
        <position position="337"/>
    </location>
    <ligand>
        <name>ATP</name>
        <dbReference type="ChEBI" id="CHEBI:30616"/>
    </ligand>
</feature>
<evidence type="ECO:0000256" key="7">
    <source>
        <dbReference type="ARBA" id="ARBA00022563"/>
    </source>
</evidence>
<dbReference type="OrthoDB" id="5212574at2759"/>
<evidence type="ECO:0000256" key="18">
    <source>
        <dbReference type="PIRSR" id="PIRSR038895-1"/>
    </source>
</evidence>
<dbReference type="SUPFAM" id="SSF53244">
    <property type="entry name" value="MurD-like peptide ligases, peptide-binding domain"/>
    <property type="match status" value="1"/>
</dbReference>
<dbReference type="InterPro" id="IPR036565">
    <property type="entry name" value="Mur-like_cat_sf"/>
</dbReference>
<feature type="binding site" evidence="19">
    <location>
        <position position="210"/>
    </location>
    <ligand>
        <name>Mg(2+)</name>
        <dbReference type="ChEBI" id="CHEBI:18420"/>
        <label>1</label>
    </ligand>
</feature>
<evidence type="ECO:0000256" key="5">
    <source>
        <dbReference type="ARBA" id="ARBA00008276"/>
    </source>
</evidence>
<comment type="subcellular location">
    <subcellularLocation>
        <location evidence="3">Cytoplasm</location>
    </subcellularLocation>
    <subcellularLocation>
        <location evidence="1">Mitochondrion inner membrane</location>
    </subcellularLocation>
    <subcellularLocation>
        <location evidence="2">Mitochondrion matrix</location>
    </subcellularLocation>
</comment>
<keyword evidence="13 19" id="KW-0460">Magnesium</keyword>
<comment type="similarity">
    <text evidence="5 17">Belongs to the folylpolyglutamate synthase family.</text>
</comment>
<evidence type="ECO:0000256" key="19">
    <source>
        <dbReference type="PIRSR" id="PIRSR038895-2"/>
    </source>
</evidence>
<evidence type="ECO:0000256" key="16">
    <source>
        <dbReference type="ARBA" id="ARBA00047493"/>
    </source>
</evidence>
<dbReference type="InterPro" id="IPR001645">
    <property type="entry name" value="Folylpolyglutamate_synth"/>
</dbReference>
<dbReference type="Proteomes" id="UP001152888">
    <property type="component" value="Unassembled WGS sequence"/>
</dbReference>
<dbReference type="GO" id="GO:0005743">
    <property type="term" value="C:mitochondrial inner membrane"/>
    <property type="evidence" value="ECO:0007669"/>
    <property type="project" value="UniProtKB-SubCell"/>
</dbReference>
<dbReference type="SUPFAM" id="SSF53623">
    <property type="entry name" value="MurD-like peptide ligases, catalytic domain"/>
    <property type="match status" value="1"/>
</dbReference>
<dbReference type="GO" id="GO:0005759">
    <property type="term" value="C:mitochondrial matrix"/>
    <property type="evidence" value="ECO:0007669"/>
    <property type="project" value="UniProtKB-SubCell"/>
</dbReference>
<dbReference type="GO" id="GO:0004326">
    <property type="term" value="F:tetrahydrofolylpolyglutamate synthase activity"/>
    <property type="evidence" value="ECO:0007669"/>
    <property type="project" value="UniProtKB-EC"/>
</dbReference>
<dbReference type="GO" id="GO:0005524">
    <property type="term" value="F:ATP binding"/>
    <property type="evidence" value="ECO:0007669"/>
    <property type="project" value="UniProtKB-KW"/>
</dbReference>
<evidence type="ECO:0000256" key="17">
    <source>
        <dbReference type="PIRNR" id="PIRNR038895"/>
    </source>
</evidence>
<dbReference type="AlphaFoldDB" id="A0A9P0KEB3"/>
<sequence>MLIRFFLLKIVRNFSGMSKNVIPHSEVPDYEAAINALNNLQSNAHYIQNAGKGQVPDKIAQMIKFLNRAGLTLEDLDKLSVIHVTGTNGKGSTCAYSESILRHHGYKTGFFSSPHCIDVRERIRINGIPIPKPQFAKQFWNIYDKLNAQKENERDMPMYFHFLTLLAFHIFLEEQVDAAILEVGIGGEYDSTNIVRKTIVAAITPLDFDHTQLLGNTIESIAWNKSGIMKPGCIAFTVPQPETAFKVLQDRSIERNCDLHLVDKYHNGIQDVTNFPAEIQKKNANLALAVCEAFIKRDPNGNSKSFSLELVKKAIELTKWPGRYQIINHKNSRFFLDGAHTAESIALCRKWFSERSKESGRNKALIFNLLGSRDPAIFFNELQKVNFDVVIFCPNVGSDNDPKGSGGLILDQQNNVIPKEEQLKGSFMKKDQWLEMNPTTKNVEVFPSVLKAIEYLTSEGQSDVLVTGSIHLVGAAMIILDPTLKGTLVAEKS</sequence>
<evidence type="ECO:0000313" key="20">
    <source>
        <dbReference type="EMBL" id="CAH1972952.1"/>
    </source>
</evidence>
<dbReference type="EC" id="6.3.2.17" evidence="17"/>
<comment type="caution">
    <text evidence="20">The sequence shown here is derived from an EMBL/GenBank/DDBJ whole genome shotgun (WGS) entry which is preliminary data.</text>
</comment>
<feature type="binding site" evidence="19">
    <location>
        <position position="182"/>
    </location>
    <ligand>
        <name>Mg(2+)</name>
        <dbReference type="ChEBI" id="CHEBI:18420"/>
        <label>1</label>
    </ligand>
</feature>
<evidence type="ECO:0000256" key="1">
    <source>
        <dbReference type="ARBA" id="ARBA00004273"/>
    </source>
</evidence>
<dbReference type="Gene3D" id="3.90.190.20">
    <property type="entry name" value="Mur ligase, C-terminal domain"/>
    <property type="match status" value="1"/>
</dbReference>
<evidence type="ECO:0000256" key="11">
    <source>
        <dbReference type="ARBA" id="ARBA00022792"/>
    </source>
</evidence>
<dbReference type="GO" id="GO:0006730">
    <property type="term" value="P:one-carbon metabolic process"/>
    <property type="evidence" value="ECO:0007669"/>
    <property type="project" value="UniProtKB-KW"/>
</dbReference>
<dbReference type="NCBIfam" id="TIGR01499">
    <property type="entry name" value="folC"/>
    <property type="match status" value="1"/>
</dbReference>
<organism evidence="20 21">
    <name type="scientific">Acanthoscelides obtectus</name>
    <name type="common">Bean weevil</name>
    <name type="synonym">Bruchus obtectus</name>
    <dbReference type="NCBI Taxonomy" id="200917"/>
    <lineage>
        <taxon>Eukaryota</taxon>
        <taxon>Metazoa</taxon>
        <taxon>Ecdysozoa</taxon>
        <taxon>Arthropoda</taxon>
        <taxon>Hexapoda</taxon>
        <taxon>Insecta</taxon>
        <taxon>Pterygota</taxon>
        <taxon>Neoptera</taxon>
        <taxon>Endopterygota</taxon>
        <taxon>Coleoptera</taxon>
        <taxon>Polyphaga</taxon>
        <taxon>Cucujiformia</taxon>
        <taxon>Chrysomeloidea</taxon>
        <taxon>Chrysomelidae</taxon>
        <taxon>Bruchinae</taxon>
        <taxon>Bruchini</taxon>
        <taxon>Acanthoscelides</taxon>
    </lineage>
</organism>
<accession>A0A9P0KEB3</accession>
<keyword evidence="10 18" id="KW-0547">Nucleotide-binding</keyword>
<evidence type="ECO:0000256" key="6">
    <source>
        <dbReference type="ARBA" id="ARBA00022490"/>
    </source>
</evidence>
<keyword evidence="14" id="KW-0496">Mitochondrion</keyword>
<evidence type="ECO:0000256" key="15">
    <source>
        <dbReference type="ARBA" id="ARBA00023136"/>
    </source>
</evidence>
<dbReference type="GO" id="GO:0046872">
    <property type="term" value="F:metal ion binding"/>
    <property type="evidence" value="ECO:0007669"/>
    <property type="project" value="UniProtKB-KW"/>
</dbReference>
<evidence type="ECO:0000256" key="9">
    <source>
        <dbReference type="ARBA" id="ARBA00022723"/>
    </source>
</evidence>
<keyword evidence="8 17" id="KW-0436">Ligase</keyword>
<dbReference type="PROSITE" id="PS01012">
    <property type="entry name" value="FOLYLPOLYGLU_SYNT_2"/>
    <property type="match status" value="1"/>
</dbReference>
<evidence type="ECO:0000256" key="12">
    <source>
        <dbReference type="ARBA" id="ARBA00022840"/>
    </source>
</evidence>
<evidence type="ECO:0000256" key="13">
    <source>
        <dbReference type="ARBA" id="ARBA00022842"/>
    </source>
</evidence>
<keyword evidence="9 19" id="KW-0479">Metal-binding</keyword>
<keyword evidence="21" id="KW-1185">Reference proteome</keyword>
<dbReference type="InterPro" id="IPR036615">
    <property type="entry name" value="Mur_ligase_C_dom_sf"/>
</dbReference>
<comment type="cofactor">
    <cofactor evidence="17">
        <name>a monovalent cation</name>
        <dbReference type="ChEBI" id="CHEBI:60242"/>
    </cofactor>
    <text evidence="17">A monovalent cation.</text>
</comment>
<protein>
    <recommendedName>
        <fullName evidence="17">Folylpolyglutamate synthase</fullName>
        <ecNumber evidence="17">6.3.2.17</ecNumber>
    </recommendedName>
    <alternativeName>
        <fullName evidence="17">Folylpoly-gamma-glutamate synthetase</fullName>
    </alternativeName>
    <alternativeName>
        <fullName evidence="17">Tetrahydrofolylpolyglutamate synthase</fullName>
    </alternativeName>
</protein>
<evidence type="ECO:0000256" key="4">
    <source>
        <dbReference type="ARBA" id="ARBA00005150"/>
    </source>
</evidence>
<dbReference type="GO" id="GO:0005829">
    <property type="term" value="C:cytosol"/>
    <property type="evidence" value="ECO:0007669"/>
    <property type="project" value="TreeGrafter"/>
</dbReference>